<name>A0A663M550_ATHCN</name>
<dbReference type="CDD" id="cd16973">
    <property type="entry name" value="Alpha_kinase_ALPK3"/>
    <property type="match status" value="1"/>
</dbReference>
<keyword evidence="5" id="KW-0677">Repeat</keyword>
<evidence type="ECO:0000256" key="11">
    <source>
        <dbReference type="SAM" id="MobiDB-lite"/>
    </source>
</evidence>
<dbReference type="Proteomes" id="UP000472269">
    <property type="component" value="Unplaced"/>
</dbReference>
<feature type="region of interest" description="Disordered" evidence="11">
    <location>
        <begin position="565"/>
        <end position="584"/>
    </location>
</feature>
<feature type="domain" description="Ig-like" evidence="12">
    <location>
        <begin position="23"/>
        <end position="114"/>
    </location>
</feature>
<dbReference type="InterPro" id="IPR013098">
    <property type="entry name" value="Ig_I-set"/>
</dbReference>
<evidence type="ECO:0000259" key="13">
    <source>
        <dbReference type="PROSITE" id="PS51158"/>
    </source>
</evidence>
<feature type="region of interest" description="Disordered" evidence="11">
    <location>
        <begin position="1243"/>
        <end position="1312"/>
    </location>
</feature>
<dbReference type="PANTHER" id="PTHR47091:SF1">
    <property type="entry name" value="ALPHA-PROTEIN KINASE 3"/>
    <property type="match status" value="1"/>
</dbReference>
<feature type="compositionally biased region" description="Low complexity" evidence="11">
    <location>
        <begin position="421"/>
        <end position="439"/>
    </location>
</feature>
<evidence type="ECO:0000256" key="5">
    <source>
        <dbReference type="ARBA" id="ARBA00022737"/>
    </source>
</evidence>
<reference evidence="14" key="1">
    <citation type="submission" date="2025-08" db="UniProtKB">
        <authorList>
            <consortium name="Ensembl"/>
        </authorList>
    </citation>
    <scope>IDENTIFICATION</scope>
</reference>
<dbReference type="FunFam" id="2.60.40.10:FF:000069">
    <property type="entry name" value="Alpha-protein kinase 3"/>
    <property type="match status" value="1"/>
</dbReference>
<dbReference type="SMART" id="SM00408">
    <property type="entry name" value="IGc2"/>
    <property type="match status" value="2"/>
</dbReference>
<dbReference type="Ensembl" id="ENSACUT00000007302.1">
    <property type="protein sequence ID" value="ENSACUP00000006827.1"/>
    <property type="gene ID" value="ENSACUG00000004687.1"/>
</dbReference>
<evidence type="ECO:0000256" key="9">
    <source>
        <dbReference type="ARBA" id="ARBA00047899"/>
    </source>
</evidence>
<comment type="similarity">
    <text evidence="1">Belongs to the protein kinase superfamily. Alpha-type protein kinase family. ALPK subfamily.</text>
</comment>
<evidence type="ECO:0000259" key="12">
    <source>
        <dbReference type="PROSITE" id="PS50835"/>
    </source>
</evidence>
<feature type="domain" description="Alpha-type protein kinase" evidence="13">
    <location>
        <begin position="1009"/>
        <end position="1240"/>
    </location>
</feature>
<dbReference type="PROSITE" id="PS50835">
    <property type="entry name" value="IG_LIKE"/>
    <property type="match status" value="2"/>
</dbReference>
<feature type="compositionally biased region" description="Basic and acidic residues" evidence="11">
    <location>
        <begin position="407"/>
        <end position="417"/>
    </location>
</feature>
<dbReference type="InterPro" id="IPR013783">
    <property type="entry name" value="Ig-like_fold"/>
</dbReference>
<feature type="compositionally biased region" description="Polar residues" evidence="11">
    <location>
        <begin position="366"/>
        <end position="376"/>
    </location>
</feature>
<reference evidence="14" key="2">
    <citation type="submission" date="2025-09" db="UniProtKB">
        <authorList>
            <consortium name="Ensembl"/>
        </authorList>
    </citation>
    <scope>IDENTIFICATION</scope>
</reference>
<keyword evidence="8" id="KW-0393">Immunoglobulin domain</keyword>
<keyword evidence="6" id="KW-0418">Kinase</keyword>
<evidence type="ECO:0000256" key="8">
    <source>
        <dbReference type="ARBA" id="ARBA00023319"/>
    </source>
</evidence>
<dbReference type="FunFam" id="2.60.40.10:FF:000543">
    <property type="entry name" value="Alpha-protein kinase 3"/>
    <property type="match status" value="1"/>
</dbReference>
<keyword evidence="4" id="KW-0808">Transferase</keyword>
<dbReference type="InterPro" id="IPR004166">
    <property type="entry name" value="a-kinase_dom"/>
</dbReference>
<dbReference type="PANTHER" id="PTHR47091">
    <property type="entry name" value="ALPHA-PROTEIN KINASE 2-RELATED"/>
    <property type="match status" value="1"/>
</dbReference>
<keyword evidence="15" id="KW-1185">Reference proteome</keyword>
<dbReference type="OMA" id="WPPAINR"/>
<dbReference type="SUPFAM" id="SSF56112">
    <property type="entry name" value="Protein kinase-like (PK-like)"/>
    <property type="match status" value="1"/>
</dbReference>
<dbReference type="GO" id="GO:0055013">
    <property type="term" value="P:cardiac muscle cell development"/>
    <property type="evidence" value="ECO:0007669"/>
    <property type="project" value="TreeGrafter"/>
</dbReference>
<dbReference type="SMART" id="SM00811">
    <property type="entry name" value="Alpha_kinase"/>
    <property type="match status" value="1"/>
</dbReference>
<organism evidence="14 15">
    <name type="scientific">Athene cunicularia</name>
    <name type="common">Burrowing owl</name>
    <name type="synonym">Speotyto cunicularia</name>
    <dbReference type="NCBI Taxonomy" id="194338"/>
    <lineage>
        <taxon>Eukaryota</taxon>
        <taxon>Metazoa</taxon>
        <taxon>Chordata</taxon>
        <taxon>Craniata</taxon>
        <taxon>Vertebrata</taxon>
        <taxon>Euteleostomi</taxon>
        <taxon>Archelosauria</taxon>
        <taxon>Archosauria</taxon>
        <taxon>Dinosauria</taxon>
        <taxon>Saurischia</taxon>
        <taxon>Theropoda</taxon>
        <taxon>Coelurosauria</taxon>
        <taxon>Aves</taxon>
        <taxon>Neognathae</taxon>
        <taxon>Neoaves</taxon>
        <taxon>Telluraves</taxon>
        <taxon>Strigiformes</taxon>
        <taxon>Strigidae</taxon>
        <taxon>Athene</taxon>
    </lineage>
</organism>
<keyword evidence="7" id="KW-1015">Disulfide bond</keyword>
<dbReference type="EC" id="2.7.11.1" evidence="2"/>
<feature type="domain" description="Ig-like" evidence="12">
    <location>
        <begin position="893"/>
        <end position="981"/>
    </location>
</feature>
<dbReference type="Gene3D" id="2.60.40.10">
    <property type="entry name" value="Immunoglobulins"/>
    <property type="match status" value="2"/>
</dbReference>
<dbReference type="InterPro" id="IPR003599">
    <property type="entry name" value="Ig_sub"/>
</dbReference>
<evidence type="ECO:0000256" key="7">
    <source>
        <dbReference type="ARBA" id="ARBA00023157"/>
    </source>
</evidence>
<comment type="catalytic activity">
    <reaction evidence="9">
        <text>L-threonyl-[protein] + ATP = O-phospho-L-threonyl-[protein] + ADP + H(+)</text>
        <dbReference type="Rhea" id="RHEA:46608"/>
        <dbReference type="Rhea" id="RHEA-COMP:11060"/>
        <dbReference type="Rhea" id="RHEA-COMP:11605"/>
        <dbReference type="ChEBI" id="CHEBI:15378"/>
        <dbReference type="ChEBI" id="CHEBI:30013"/>
        <dbReference type="ChEBI" id="CHEBI:30616"/>
        <dbReference type="ChEBI" id="CHEBI:61977"/>
        <dbReference type="ChEBI" id="CHEBI:456216"/>
        <dbReference type="EC" id="2.7.11.1"/>
    </reaction>
</comment>
<evidence type="ECO:0000256" key="4">
    <source>
        <dbReference type="ARBA" id="ARBA00022679"/>
    </source>
</evidence>
<dbReference type="InterPro" id="IPR003598">
    <property type="entry name" value="Ig_sub2"/>
</dbReference>
<feature type="compositionally biased region" description="Low complexity" evidence="11">
    <location>
        <begin position="574"/>
        <end position="583"/>
    </location>
</feature>
<dbReference type="InterPro" id="IPR007110">
    <property type="entry name" value="Ig-like_dom"/>
</dbReference>
<accession>A0A663M550</accession>
<dbReference type="InterPro" id="IPR011009">
    <property type="entry name" value="Kinase-like_dom_sf"/>
</dbReference>
<evidence type="ECO:0000256" key="10">
    <source>
        <dbReference type="ARBA" id="ARBA00048679"/>
    </source>
</evidence>
<feature type="region of interest" description="Disordered" evidence="11">
    <location>
        <begin position="531"/>
        <end position="559"/>
    </location>
</feature>
<dbReference type="GO" id="GO:0005524">
    <property type="term" value="F:ATP binding"/>
    <property type="evidence" value="ECO:0007669"/>
    <property type="project" value="InterPro"/>
</dbReference>
<dbReference type="PROSITE" id="PS51158">
    <property type="entry name" value="ALPHA_KINASE"/>
    <property type="match status" value="1"/>
</dbReference>
<dbReference type="GO" id="GO:0005634">
    <property type="term" value="C:nucleus"/>
    <property type="evidence" value="ECO:0007669"/>
    <property type="project" value="TreeGrafter"/>
</dbReference>
<protein>
    <recommendedName>
        <fullName evidence="2">non-specific serine/threonine protein kinase</fullName>
        <ecNumber evidence="2">2.7.11.1</ecNumber>
    </recommendedName>
</protein>
<evidence type="ECO:0000313" key="15">
    <source>
        <dbReference type="Proteomes" id="UP000472269"/>
    </source>
</evidence>
<evidence type="ECO:0000256" key="1">
    <source>
        <dbReference type="ARBA" id="ARBA00008651"/>
    </source>
</evidence>
<evidence type="ECO:0000256" key="3">
    <source>
        <dbReference type="ARBA" id="ARBA00022527"/>
    </source>
</evidence>
<feature type="region of interest" description="Disordered" evidence="11">
    <location>
        <begin position="735"/>
        <end position="839"/>
    </location>
</feature>
<evidence type="ECO:0000256" key="6">
    <source>
        <dbReference type="ARBA" id="ARBA00022777"/>
    </source>
</evidence>
<dbReference type="InterPro" id="IPR036179">
    <property type="entry name" value="Ig-like_dom_sf"/>
</dbReference>
<dbReference type="Pfam" id="PF07679">
    <property type="entry name" value="I-set"/>
    <property type="match status" value="2"/>
</dbReference>
<dbReference type="SUPFAM" id="SSF48726">
    <property type="entry name" value="Immunoglobulin"/>
    <property type="match status" value="2"/>
</dbReference>
<evidence type="ECO:0000256" key="2">
    <source>
        <dbReference type="ARBA" id="ARBA00012513"/>
    </source>
</evidence>
<dbReference type="SMART" id="SM00409">
    <property type="entry name" value="IG"/>
    <property type="match status" value="2"/>
</dbReference>
<comment type="catalytic activity">
    <reaction evidence="10">
        <text>L-seryl-[protein] + ATP = O-phospho-L-seryl-[protein] + ADP + H(+)</text>
        <dbReference type="Rhea" id="RHEA:17989"/>
        <dbReference type="Rhea" id="RHEA-COMP:9863"/>
        <dbReference type="Rhea" id="RHEA-COMP:11604"/>
        <dbReference type="ChEBI" id="CHEBI:15378"/>
        <dbReference type="ChEBI" id="CHEBI:29999"/>
        <dbReference type="ChEBI" id="CHEBI:30616"/>
        <dbReference type="ChEBI" id="CHEBI:83421"/>
        <dbReference type="ChEBI" id="CHEBI:456216"/>
        <dbReference type="EC" id="2.7.11.1"/>
    </reaction>
</comment>
<feature type="region of interest" description="Disordered" evidence="11">
    <location>
        <begin position="268"/>
        <end position="480"/>
    </location>
</feature>
<dbReference type="GO" id="GO:0004674">
    <property type="term" value="F:protein serine/threonine kinase activity"/>
    <property type="evidence" value="ECO:0007669"/>
    <property type="project" value="UniProtKB-KW"/>
</dbReference>
<sequence>MLLESSRSTFCAIISQLTEETQPLFETTIKSRSVSEDSDAKFTCIVTGYPQPEVTWYKDDEEMDRYCGLPKYEIFRHGNHHTLQLYKCREEDAGIYQASARNNKGIVSCSGVLEVGTMTEFKIHQKWFAKIKRKAEEKLREIEQGKKRGKENVEVEKLQGMSPDRLQRKRRLARDLNLRLGASPWEKEDAAKVHVADSQSRLQKDVAEPKEQPVNVMTGFPNKLIAPLKADVTTNGDTSLESVEENGSSFLAYIYETVEDLATKPMAKDSAAKKKKVVAPPAAKQEVSKREETGKDRPNPSPNPSDLKHPVSGVTVEPGQQASKLEELRKDMPVCQETRGAGKRTNPRLRLQEPPKPPATSEHVETQQGLLNQEAKSQGEEKPLLKKLCPPEPAESTPLEQITRQTVVKDGKNKEAGAELSGSHPGPEAGGSSAASPGAVHREVGGTPSGHQETETLAPAPVRLAKEELRPAPSAGTSVAREALLAAHSASEMEATVGEVPSGAQLLPAASREMEIKEANGSAQQEVFSASTLGEESAKPAPVGPGGKEEEQTTTAQHRVLAAPSGAFEGGGEVQPQVPLVLPSPERPQEMSLEEKVQHKNLVSSLKNYLLLLLKMSDSSKGAMKEDTDPRDEEQPDAEEIMVPEIGIAGLSPRTSRRVLEKVQNNQLFQTAENLPLTPRTSRRITGMINEEFVTSKEMLACRPVPPKRRTRVAPEAEGSPQLSVPSIVVGSILPAAGTEQPPDNISDLPPASPEKESPGDPLAVLPCATPEELASGARRKIYLPKTKQVGEEEKEISESSGHMRSPTVSPRQSRKNTALLQSPALAPSPPTEQRSPTLTRKMATLEVPKLYEEPIGDSSGDHEVPEDAGLSLELQPARVSHIPSLFTLSLAPQVIRKIRAEQFSDASGNLKLWCQFFNILSDSKLMWYKDEIPVAEAQRSAGDEGQAALALVQASQKDCGVYRCMISNEYGTDSTDFLLSPEVLSGFILREEIEVGEEIEMTPMVFAKGLADAGYWGDKLFGRVISEDVEVGAGFLRKACRARAIYGLEPIFESGCTCVIKVHNFIVFGTKNENSLIEKNYDITIQECKIQNSSREYCKIFAAEARAVPDFGAVPEIIPVYLIYRPANNIPYATMEEDLGGPCEQYCVTERDGSLMARGTSEIVLKCCTFQHWVYQWTNGNILVTDMEGVGWKLTNVRIATNLKGYQGLKESCFPSLLEQFVAAHQCNRYCSILGLKTLEPAKPKGSRSPSMGRKSAQSSPQLQKKGLASPQGTRKAAVSPKSSRKAAETGEALTASKPGSGESGRSGCPQ</sequence>
<gene>
    <name evidence="14" type="primary">ALPK3</name>
</gene>
<dbReference type="Pfam" id="PF02816">
    <property type="entry name" value="Alpha_kinase"/>
    <property type="match status" value="1"/>
</dbReference>
<dbReference type="Gene3D" id="3.20.200.10">
    <property type="entry name" value="MHCK/EF2 kinase"/>
    <property type="match status" value="1"/>
</dbReference>
<evidence type="ECO:0000313" key="14">
    <source>
        <dbReference type="Ensembl" id="ENSACUP00000006827.1"/>
    </source>
</evidence>
<keyword evidence="3" id="KW-0723">Serine/threonine-protein kinase</keyword>
<feature type="compositionally biased region" description="Basic and acidic residues" evidence="11">
    <location>
        <begin position="286"/>
        <end position="298"/>
    </location>
</feature>
<proteinExistence type="inferred from homology"/>